<name>A0A7H1NNU7_9PROT</name>
<dbReference type="PRINTS" id="PR00111">
    <property type="entry name" value="ABHYDROLASE"/>
</dbReference>
<dbReference type="AlphaFoldDB" id="A0A7H1NNU7"/>
<feature type="domain" description="Serine aminopeptidase S33" evidence="2">
    <location>
        <begin position="89"/>
        <end position="326"/>
    </location>
</feature>
<dbReference type="PANTHER" id="PTHR11614">
    <property type="entry name" value="PHOSPHOLIPASE-RELATED"/>
    <property type="match status" value="1"/>
</dbReference>
<evidence type="ECO:0000313" key="4">
    <source>
        <dbReference type="Proteomes" id="UP000516349"/>
    </source>
</evidence>
<keyword evidence="4" id="KW-1185">Reference proteome</keyword>
<dbReference type="EMBL" id="CP060244">
    <property type="protein sequence ID" value="QNT77457.1"/>
    <property type="molecule type" value="Genomic_DNA"/>
</dbReference>
<dbReference type="SUPFAM" id="SSF53474">
    <property type="entry name" value="alpha/beta-Hydrolases"/>
    <property type="match status" value="1"/>
</dbReference>
<keyword evidence="3" id="KW-0645">Protease</keyword>
<protein>
    <submittedName>
        <fullName evidence="3">Serine aminopeptidase, S33</fullName>
    </submittedName>
</protein>
<dbReference type="InterPro" id="IPR022742">
    <property type="entry name" value="Hydrolase_4"/>
</dbReference>
<keyword evidence="1" id="KW-0732">Signal</keyword>
<dbReference type="GO" id="GO:0004177">
    <property type="term" value="F:aminopeptidase activity"/>
    <property type="evidence" value="ECO:0007669"/>
    <property type="project" value="UniProtKB-KW"/>
</dbReference>
<dbReference type="InterPro" id="IPR000073">
    <property type="entry name" value="AB_hydrolase_1"/>
</dbReference>
<keyword evidence="3" id="KW-0031">Aminopeptidase</keyword>
<dbReference type="Gene3D" id="3.40.50.1820">
    <property type="entry name" value="alpha/beta hydrolase"/>
    <property type="match status" value="1"/>
</dbReference>
<dbReference type="Proteomes" id="UP000516349">
    <property type="component" value="Chromosome"/>
</dbReference>
<evidence type="ECO:0000259" key="2">
    <source>
        <dbReference type="Pfam" id="PF12146"/>
    </source>
</evidence>
<reference evidence="3 4" key="1">
    <citation type="submission" date="2020-08" db="EMBL/GenBank/DDBJ databases">
        <title>Complete genome sequence of Entomobacter blattae G55GP.</title>
        <authorList>
            <person name="Poehlein A."/>
            <person name="Guzman J."/>
            <person name="Daniel R."/>
            <person name="Vilcinskas A."/>
        </authorList>
    </citation>
    <scope>NUCLEOTIDE SEQUENCE [LARGE SCALE GENOMIC DNA]</scope>
    <source>
        <strain evidence="3 4">G55GP</strain>
    </source>
</reference>
<feature type="chain" id="PRO_5028804740" evidence="1">
    <location>
        <begin position="33"/>
        <end position="377"/>
    </location>
</feature>
<feature type="signal peptide" evidence="1">
    <location>
        <begin position="1"/>
        <end position="32"/>
    </location>
</feature>
<accession>A0A7H1NNU7</accession>
<evidence type="ECO:0000313" key="3">
    <source>
        <dbReference type="EMBL" id="QNT77457.1"/>
    </source>
</evidence>
<evidence type="ECO:0000256" key="1">
    <source>
        <dbReference type="SAM" id="SignalP"/>
    </source>
</evidence>
<sequence length="377" mass="41329">MLVNFHFRIIPSLFWLWCISFFSSSFPLSSHAHSQQAHPQQAQYGLPPLEKGKGVEKFANFKKLIPPDLYFTLSHHRKIPVRLWRAEGKEKAVILAFHGFNDSRDAWEIPAALFTQNGITLYAPDLEGFGGTAERGHWPTTKTLVNDALQEAWLVHSFHPNVPLYLMGESMGAAVLMVLEGNPTPLKKLPPVAGTIYLAPAIRQIGTAANIALDIATALAPDWTLEPSDMPKGIKASNNQLALIRTYYNPLTLHSTPLSSVAGLVELMDLAYEAAPKVPVPALIIYGGKDQLIPQDSMGPLAKTLPSSIRFDFIPNGHHLLLRDKEYATTTTDILTWIFTTSTFLPSGGDIAAAAWIASAPWESDPFPLAPAALLDP</sequence>
<dbReference type="Pfam" id="PF12146">
    <property type="entry name" value="Hydrolase_4"/>
    <property type="match status" value="1"/>
</dbReference>
<gene>
    <name evidence="3" type="ORF">JGUZn3_01980</name>
</gene>
<dbReference type="RefSeq" id="WP_203413937.1">
    <property type="nucleotide sequence ID" value="NZ_CP060244.1"/>
</dbReference>
<dbReference type="InterPro" id="IPR029058">
    <property type="entry name" value="AB_hydrolase_fold"/>
</dbReference>
<keyword evidence="3" id="KW-0378">Hydrolase</keyword>
<dbReference type="KEGG" id="ebla:JGUZn3_01980"/>
<organism evidence="3 4">
    <name type="scientific">Entomobacter blattae</name>
    <dbReference type="NCBI Taxonomy" id="2762277"/>
    <lineage>
        <taxon>Bacteria</taxon>
        <taxon>Pseudomonadati</taxon>
        <taxon>Pseudomonadota</taxon>
        <taxon>Alphaproteobacteria</taxon>
        <taxon>Acetobacterales</taxon>
        <taxon>Acetobacteraceae</taxon>
        <taxon>Entomobacter</taxon>
    </lineage>
</organism>
<proteinExistence type="predicted"/>
<dbReference type="InterPro" id="IPR051044">
    <property type="entry name" value="MAG_DAG_Lipase"/>
</dbReference>